<feature type="domain" description="OmpR/PhoB-type" evidence="7">
    <location>
        <begin position="1"/>
        <end position="95"/>
    </location>
</feature>
<dbReference type="Pfam" id="PF00486">
    <property type="entry name" value="Trans_reg_C"/>
    <property type="match status" value="1"/>
</dbReference>
<keyword evidence="3 5" id="KW-0238">DNA-binding</keyword>
<dbReference type="PANTHER" id="PTHR35807:SF1">
    <property type="entry name" value="TRANSCRIPTIONAL REGULATOR REDD"/>
    <property type="match status" value="1"/>
</dbReference>
<feature type="compositionally biased region" description="Low complexity" evidence="6">
    <location>
        <begin position="618"/>
        <end position="630"/>
    </location>
</feature>
<proteinExistence type="inferred from homology"/>
<protein>
    <submittedName>
        <fullName evidence="8">BTAD domain-containing putative transcriptional regulator</fullName>
    </submittedName>
</protein>
<sequence>MEFRVLGSLQVIDGPGEDGELTPSAAKVRAVLAMLVLRHNQIVSTRELIDELWGERPPATALATLHTYVYKLRKMLGTGGPACVITKPYGYLLATSPETIDVYRFERLVADGWSALERDDPDRAADALSAALALWRGPALANLAAGELLSAQITRLEESRLRALQLRLDADLRLGRHRELISELKELIATHPLNEDFYAKLMTALYQAGRRGEALEVFQNLRQILVGQLGLEPSPALCRLQQRLLSANPGLDQPDPAPRPRAAPPAPRPATAPAQLPADIADFAGRQDAKDRIAGLLTRPAGSGTAVPVVWVGGMPGAGATALAVHAAHRARAAFPSGQLFAALRAGGRPAAPGEVLGGFLRAAGIPPEDIPDGTDERGKLFRTWCSDRRVLILLDDADSGPQIQPLLPGSAGCAVVVTSRSALHGLAGAHMVRLGPLTAAEGLHLLAGVVGAHRVEAEPRAAEQIVHLCGRLPLALRGAAARLAAAPAAPLASLAERLADPRARLRTLAAADLDVRTAFQAVYDRLPAPERSLFRLLGLLRTPHITVRRTAALLGCGPDHAEHLLARLAARYLLDAEPRPGGEVRYTAHDLVRLFARQCLEDELDAYRDPADPADPPAAETDGAGPAPAYLTHPAHPAVPADHFVYAEPFVPAMPGETAVTVTATAPPAPYAPPAPPVPAEPEAVPEPAECVNGVAAHVLGP</sequence>
<dbReference type="SMART" id="SM00862">
    <property type="entry name" value="Trans_reg_C"/>
    <property type="match status" value="1"/>
</dbReference>
<dbReference type="InterPro" id="IPR001867">
    <property type="entry name" value="OmpR/PhoB-type_DNA-bd"/>
</dbReference>
<feature type="compositionally biased region" description="Pro residues" evidence="6">
    <location>
        <begin position="255"/>
        <end position="270"/>
    </location>
</feature>
<feature type="region of interest" description="Disordered" evidence="6">
    <location>
        <begin position="608"/>
        <end position="634"/>
    </location>
</feature>
<dbReference type="SUPFAM" id="SSF46894">
    <property type="entry name" value="C-terminal effector domain of the bipartite response regulators"/>
    <property type="match status" value="1"/>
</dbReference>
<keyword evidence="4" id="KW-0804">Transcription</keyword>
<dbReference type="SUPFAM" id="SSF52540">
    <property type="entry name" value="P-loop containing nucleoside triphosphate hydrolases"/>
    <property type="match status" value="1"/>
</dbReference>
<dbReference type="Gene3D" id="3.40.50.300">
    <property type="entry name" value="P-loop containing nucleotide triphosphate hydrolases"/>
    <property type="match status" value="1"/>
</dbReference>
<comment type="caution">
    <text evidence="8">The sequence shown here is derived from an EMBL/GenBank/DDBJ whole genome shotgun (WGS) entry which is preliminary data.</text>
</comment>
<dbReference type="CDD" id="cd15831">
    <property type="entry name" value="BTAD"/>
    <property type="match status" value="1"/>
</dbReference>
<accession>A0ABW1NRI0</accession>
<gene>
    <name evidence="8" type="ORF">ACFP1K_31920</name>
</gene>
<evidence type="ECO:0000256" key="2">
    <source>
        <dbReference type="ARBA" id="ARBA00023015"/>
    </source>
</evidence>
<dbReference type="RefSeq" id="WP_380760344.1">
    <property type="nucleotide sequence ID" value="NZ_JBHSRF010000070.1"/>
</dbReference>
<dbReference type="SUPFAM" id="SSF48452">
    <property type="entry name" value="TPR-like"/>
    <property type="match status" value="1"/>
</dbReference>
<comment type="similarity">
    <text evidence="1">Belongs to the AfsR/DnrI/RedD regulatory family.</text>
</comment>
<evidence type="ECO:0000259" key="7">
    <source>
        <dbReference type="PROSITE" id="PS51755"/>
    </source>
</evidence>
<feature type="DNA-binding region" description="OmpR/PhoB-type" evidence="5">
    <location>
        <begin position="1"/>
        <end position="95"/>
    </location>
</feature>
<dbReference type="Gene3D" id="1.25.40.10">
    <property type="entry name" value="Tetratricopeptide repeat domain"/>
    <property type="match status" value="1"/>
</dbReference>
<dbReference type="Pfam" id="PF03704">
    <property type="entry name" value="BTAD"/>
    <property type="match status" value="1"/>
</dbReference>
<dbReference type="PROSITE" id="PS51755">
    <property type="entry name" value="OMPR_PHOB"/>
    <property type="match status" value="1"/>
</dbReference>
<dbReference type="InterPro" id="IPR016032">
    <property type="entry name" value="Sig_transdc_resp-reg_C-effctor"/>
</dbReference>
<keyword evidence="9" id="KW-1185">Reference proteome</keyword>
<evidence type="ECO:0000313" key="8">
    <source>
        <dbReference type="EMBL" id="MFC6085811.1"/>
    </source>
</evidence>
<keyword evidence="2" id="KW-0805">Transcription regulation</keyword>
<dbReference type="Gene3D" id="1.10.10.10">
    <property type="entry name" value="Winged helix-like DNA-binding domain superfamily/Winged helix DNA-binding domain"/>
    <property type="match status" value="1"/>
</dbReference>
<dbReference type="PRINTS" id="PR00364">
    <property type="entry name" value="DISEASERSIST"/>
</dbReference>
<reference evidence="9" key="1">
    <citation type="journal article" date="2019" name="Int. J. Syst. Evol. Microbiol.">
        <title>The Global Catalogue of Microorganisms (GCM) 10K type strain sequencing project: providing services to taxonomists for standard genome sequencing and annotation.</title>
        <authorList>
            <consortium name="The Broad Institute Genomics Platform"/>
            <consortium name="The Broad Institute Genome Sequencing Center for Infectious Disease"/>
            <person name="Wu L."/>
            <person name="Ma J."/>
        </authorList>
    </citation>
    <scope>NUCLEOTIDE SEQUENCE [LARGE SCALE GENOMIC DNA]</scope>
    <source>
        <strain evidence="9">JCM 30346</strain>
    </source>
</reference>
<evidence type="ECO:0000256" key="6">
    <source>
        <dbReference type="SAM" id="MobiDB-lite"/>
    </source>
</evidence>
<dbReference type="EMBL" id="JBHSRF010000070">
    <property type="protein sequence ID" value="MFC6085811.1"/>
    <property type="molecule type" value="Genomic_DNA"/>
</dbReference>
<evidence type="ECO:0000313" key="9">
    <source>
        <dbReference type="Proteomes" id="UP001596137"/>
    </source>
</evidence>
<evidence type="ECO:0000256" key="5">
    <source>
        <dbReference type="PROSITE-ProRule" id="PRU01091"/>
    </source>
</evidence>
<dbReference type="InterPro" id="IPR005158">
    <property type="entry name" value="BTAD"/>
</dbReference>
<dbReference type="PANTHER" id="PTHR35807">
    <property type="entry name" value="TRANSCRIPTIONAL REGULATOR REDD-RELATED"/>
    <property type="match status" value="1"/>
</dbReference>
<evidence type="ECO:0000256" key="4">
    <source>
        <dbReference type="ARBA" id="ARBA00023163"/>
    </source>
</evidence>
<evidence type="ECO:0000256" key="3">
    <source>
        <dbReference type="ARBA" id="ARBA00023125"/>
    </source>
</evidence>
<dbReference type="SMART" id="SM01043">
    <property type="entry name" value="BTAD"/>
    <property type="match status" value="1"/>
</dbReference>
<organism evidence="8 9">
    <name type="scientific">Sphaerisporangium aureirubrum</name>
    <dbReference type="NCBI Taxonomy" id="1544736"/>
    <lineage>
        <taxon>Bacteria</taxon>
        <taxon>Bacillati</taxon>
        <taxon>Actinomycetota</taxon>
        <taxon>Actinomycetes</taxon>
        <taxon>Streptosporangiales</taxon>
        <taxon>Streptosporangiaceae</taxon>
        <taxon>Sphaerisporangium</taxon>
    </lineage>
</organism>
<dbReference type="InterPro" id="IPR011990">
    <property type="entry name" value="TPR-like_helical_dom_sf"/>
</dbReference>
<dbReference type="InterPro" id="IPR036388">
    <property type="entry name" value="WH-like_DNA-bd_sf"/>
</dbReference>
<name>A0ABW1NRI0_9ACTN</name>
<feature type="region of interest" description="Disordered" evidence="6">
    <location>
        <begin position="247"/>
        <end position="273"/>
    </location>
</feature>
<dbReference type="InterPro" id="IPR051677">
    <property type="entry name" value="AfsR-DnrI-RedD_regulator"/>
</dbReference>
<evidence type="ECO:0000256" key="1">
    <source>
        <dbReference type="ARBA" id="ARBA00005820"/>
    </source>
</evidence>
<dbReference type="InterPro" id="IPR027417">
    <property type="entry name" value="P-loop_NTPase"/>
</dbReference>
<dbReference type="Proteomes" id="UP001596137">
    <property type="component" value="Unassembled WGS sequence"/>
</dbReference>